<protein>
    <submittedName>
        <fullName evidence="5">Permease of the drug/metabolite transporter (DMT) superfamily</fullName>
    </submittedName>
</protein>
<dbReference type="PANTHER" id="PTHR22911:SF76">
    <property type="entry name" value="EAMA DOMAIN-CONTAINING PROTEIN"/>
    <property type="match status" value="1"/>
</dbReference>
<comment type="similarity">
    <text evidence="2">Belongs to the EamA transporter family.</text>
</comment>
<dbReference type="InterPro" id="IPR000620">
    <property type="entry name" value="EamA_dom"/>
</dbReference>
<feature type="domain" description="EamA" evidence="4">
    <location>
        <begin position="154"/>
        <end position="288"/>
    </location>
</feature>
<feature type="transmembrane region" description="Helical" evidence="3">
    <location>
        <begin position="97"/>
        <end position="119"/>
    </location>
</feature>
<evidence type="ECO:0000256" key="2">
    <source>
        <dbReference type="ARBA" id="ARBA00007362"/>
    </source>
</evidence>
<name>A0A2R6XY75_9BACL</name>
<evidence type="ECO:0000313" key="6">
    <source>
        <dbReference type="Proteomes" id="UP000244338"/>
    </source>
</evidence>
<dbReference type="SUPFAM" id="SSF103481">
    <property type="entry name" value="Multidrug resistance efflux transporter EmrE"/>
    <property type="match status" value="2"/>
</dbReference>
<feature type="transmembrane region" description="Helical" evidence="3">
    <location>
        <begin position="33"/>
        <end position="51"/>
    </location>
</feature>
<feature type="transmembrane region" description="Helical" evidence="3">
    <location>
        <begin position="271"/>
        <end position="288"/>
    </location>
</feature>
<evidence type="ECO:0000259" key="4">
    <source>
        <dbReference type="Pfam" id="PF00892"/>
    </source>
</evidence>
<keyword evidence="3" id="KW-0812">Transmembrane</keyword>
<feature type="transmembrane region" description="Helical" evidence="3">
    <location>
        <begin position="126"/>
        <end position="144"/>
    </location>
</feature>
<feature type="transmembrane region" description="Helical" evidence="3">
    <location>
        <begin position="150"/>
        <end position="172"/>
    </location>
</feature>
<dbReference type="AlphaFoldDB" id="A0A2R6XY75"/>
<evidence type="ECO:0000256" key="1">
    <source>
        <dbReference type="ARBA" id="ARBA00004127"/>
    </source>
</evidence>
<organism evidence="5 6">
    <name type="scientific">Candidatus Carbonibacillus altaicus</name>
    <dbReference type="NCBI Taxonomy" id="2163959"/>
    <lineage>
        <taxon>Bacteria</taxon>
        <taxon>Bacillati</taxon>
        <taxon>Bacillota</taxon>
        <taxon>Bacilli</taxon>
        <taxon>Bacillales</taxon>
        <taxon>Candidatus Carbonibacillus</taxon>
    </lineage>
</organism>
<reference evidence="6" key="1">
    <citation type="journal article" date="2018" name="Sci. Rep.">
        <title>Lignite coal burning seam in the remote Altai Mountains harbors a hydrogen-driven thermophilic microbial community.</title>
        <authorList>
            <person name="Kadnikov V.V."/>
            <person name="Mardanov A.V."/>
            <person name="Ivasenko D.A."/>
            <person name="Antsiferov D.V."/>
            <person name="Beletsky A.V."/>
            <person name="Karnachuk O.V."/>
            <person name="Ravin N.V."/>
        </authorList>
    </citation>
    <scope>NUCLEOTIDE SEQUENCE [LARGE SCALE GENOMIC DNA]</scope>
</reference>
<dbReference type="InterPro" id="IPR037185">
    <property type="entry name" value="EmrE-like"/>
</dbReference>
<gene>
    <name evidence="5" type="ORF">BSOLF_2276</name>
</gene>
<feature type="transmembrane region" description="Helical" evidence="3">
    <location>
        <begin position="216"/>
        <end position="239"/>
    </location>
</feature>
<comment type="caution">
    <text evidence="5">The sequence shown here is derived from an EMBL/GenBank/DDBJ whole genome shotgun (WGS) entry which is preliminary data.</text>
</comment>
<sequence>MELKMVRAWIVVCLAVFFISTSAIWVRLSVSSPAVTAMYRLFFAVVFMLPYVHRKRAELLRSFRSLGRRDWFLLVLSGICLAVHFELWFLSLEFTSIASSVVLVTLQPLFTFVGVMLVFKERLRPLMWVGGTVAIIGAMMISWGDFALSARAFIGDMMALLAAFFISVYFMIGQSVRARLSVTGYTLVLYSVATIVLFFIVVLEGEKPFAATPVDWLYFIALATFPTLLGHTLLNWAIVWVKASSISVAILGEAVWAALLAFLVFGETLSLSQWIGGGLILLGIALSVRQTYEANR</sequence>
<feature type="transmembrane region" description="Helical" evidence="3">
    <location>
        <begin position="71"/>
        <end position="91"/>
    </location>
</feature>
<dbReference type="GO" id="GO:0016020">
    <property type="term" value="C:membrane"/>
    <property type="evidence" value="ECO:0007669"/>
    <property type="project" value="InterPro"/>
</dbReference>
<keyword evidence="3" id="KW-0472">Membrane</keyword>
<accession>A0A2R6XY75</accession>
<feature type="transmembrane region" description="Helical" evidence="3">
    <location>
        <begin position="246"/>
        <end position="265"/>
    </location>
</feature>
<feature type="transmembrane region" description="Helical" evidence="3">
    <location>
        <begin position="184"/>
        <end position="204"/>
    </location>
</feature>
<evidence type="ECO:0000313" key="5">
    <source>
        <dbReference type="EMBL" id="PTQ55377.1"/>
    </source>
</evidence>
<keyword evidence="3" id="KW-1133">Transmembrane helix</keyword>
<evidence type="ECO:0000256" key="3">
    <source>
        <dbReference type="SAM" id="Phobius"/>
    </source>
</evidence>
<comment type="subcellular location">
    <subcellularLocation>
        <location evidence="1">Endomembrane system</location>
        <topology evidence="1">Multi-pass membrane protein</topology>
    </subcellularLocation>
</comment>
<dbReference type="Proteomes" id="UP000244338">
    <property type="component" value="Unassembled WGS sequence"/>
</dbReference>
<proteinExistence type="inferred from homology"/>
<feature type="domain" description="EamA" evidence="4">
    <location>
        <begin position="10"/>
        <end position="142"/>
    </location>
</feature>
<dbReference type="PANTHER" id="PTHR22911">
    <property type="entry name" value="ACYL-MALONYL CONDENSING ENZYME-RELATED"/>
    <property type="match status" value="1"/>
</dbReference>
<dbReference type="EMBL" id="PEBX01000127">
    <property type="protein sequence ID" value="PTQ55377.1"/>
    <property type="molecule type" value="Genomic_DNA"/>
</dbReference>
<dbReference type="Pfam" id="PF00892">
    <property type="entry name" value="EamA"/>
    <property type="match status" value="2"/>
</dbReference>